<evidence type="ECO:0000259" key="4">
    <source>
        <dbReference type="Pfam" id="PF13472"/>
    </source>
</evidence>
<evidence type="ECO:0000256" key="3">
    <source>
        <dbReference type="SAM" id="SignalP"/>
    </source>
</evidence>
<dbReference type="Proteomes" id="UP000431401">
    <property type="component" value="Unassembled WGS sequence"/>
</dbReference>
<dbReference type="CDD" id="cd01823">
    <property type="entry name" value="SEST_like"/>
    <property type="match status" value="1"/>
</dbReference>
<dbReference type="Gene3D" id="3.40.50.1110">
    <property type="entry name" value="SGNH hydrolase"/>
    <property type="match status" value="1"/>
</dbReference>
<evidence type="ECO:0000256" key="1">
    <source>
        <dbReference type="PIRSR" id="PIRSR637460-1"/>
    </source>
</evidence>
<feature type="disulfide bond" evidence="2">
    <location>
        <begin position="224"/>
        <end position="275"/>
    </location>
</feature>
<dbReference type="OrthoDB" id="4529562at2"/>
<organism evidence="5 6">
    <name type="scientific">Nocardia aurantia</name>
    <dbReference type="NCBI Taxonomy" id="2585199"/>
    <lineage>
        <taxon>Bacteria</taxon>
        <taxon>Bacillati</taxon>
        <taxon>Actinomycetota</taxon>
        <taxon>Actinomycetes</taxon>
        <taxon>Mycobacteriales</taxon>
        <taxon>Nocardiaceae</taxon>
        <taxon>Nocardia</taxon>
    </lineage>
</organism>
<feature type="domain" description="SGNH hydrolase-type esterase" evidence="4">
    <location>
        <begin position="38"/>
        <end position="301"/>
    </location>
</feature>
<dbReference type="AlphaFoldDB" id="A0A7K0DYV8"/>
<gene>
    <name evidence="5" type="ORF">NRB56_63100</name>
</gene>
<dbReference type="InterPro" id="IPR037460">
    <property type="entry name" value="SEST-like"/>
</dbReference>
<dbReference type="PROSITE" id="PS51257">
    <property type="entry name" value="PROKAR_LIPOPROTEIN"/>
    <property type="match status" value="1"/>
</dbReference>
<dbReference type="PANTHER" id="PTHR37981:SF1">
    <property type="entry name" value="SGNH HYDROLASE-TYPE ESTERASE DOMAIN-CONTAINING PROTEIN"/>
    <property type="match status" value="1"/>
</dbReference>
<feature type="active site" evidence="1">
    <location>
        <position position="297"/>
    </location>
</feature>
<dbReference type="Pfam" id="PF13472">
    <property type="entry name" value="Lipase_GDSL_2"/>
    <property type="match status" value="1"/>
</dbReference>
<dbReference type="GO" id="GO:0016788">
    <property type="term" value="F:hydrolase activity, acting on ester bonds"/>
    <property type="evidence" value="ECO:0007669"/>
    <property type="project" value="InterPro"/>
</dbReference>
<keyword evidence="2" id="KW-1015">Disulfide bond</keyword>
<proteinExistence type="predicted"/>
<comment type="caution">
    <text evidence="5">The sequence shown here is derived from an EMBL/GenBank/DDBJ whole genome shotgun (WGS) entry which is preliminary data.</text>
</comment>
<evidence type="ECO:0000313" key="5">
    <source>
        <dbReference type="EMBL" id="MQY30707.1"/>
    </source>
</evidence>
<dbReference type="PANTHER" id="PTHR37981">
    <property type="entry name" value="LIPASE 2"/>
    <property type="match status" value="1"/>
</dbReference>
<dbReference type="GO" id="GO:0006629">
    <property type="term" value="P:lipid metabolic process"/>
    <property type="evidence" value="ECO:0007669"/>
    <property type="project" value="TreeGrafter"/>
</dbReference>
<keyword evidence="3" id="KW-0732">Signal</keyword>
<evidence type="ECO:0000256" key="2">
    <source>
        <dbReference type="PIRSR" id="PIRSR637460-2"/>
    </source>
</evidence>
<feature type="chain" id="PRO_5029713103" description="SGNH hydrolase-type esterase domain-containing protein" evidence="3">
    <location>
        <begin position="26"/>
        <end position="317"/>
    </location>
</feature>
<dbReference type="InterPro" id="IPR036514">
    <property type="entry name" value="SGNH_hydro_sf"/>
</dbReference>
<feature type="signal peptide" evidence="3">
    <location>
        <begin position="1"/>
        <end position="25"/>
    </location>
</feature>
<keyword evidence="6" id="KW-1185">Reference proteome</keyword>
<evidence type="ECO:0000313" key="6">
    <source>
        <dbReference type="Proteomes" id="UP000431401"/>
    </source>
</evidence>
<dbReference type="InterPro" id="IPR013830">
    <property type="entry name" value="SGNH_hydro"/>
</dbReference>
<reference evidence="5 6" key="1">
    <citation type="submission" date="2019-10" db="EMBL/GenBank/DDBJ databases">
        <title>Nocardia macrotermitis sp. nov. and Nocardia aurantia sp. nov., isolated from the gut of fungus growing-termite Macrotermes natalensis.</title>
        <authorList>
            <person name="Benndorf R."/>
            <person name="Schwitalla J."/>
            <person name="Martin K."/>
            <person name="De Beer W."/>
            <person name="Kaster A.-K."/>
            <person name="Vollmers J."/>
            <person name="Poulsen M."/>
            <person name="Beemelmanns C."/>
        </authorList>
    </citation>
    <scope>NUCLEOTIDE SEQUENCE [LARGE SCALE GENOMIC DNA]</scope>
    <source>
        <strain evidence="5 6">RB56</strain>
    </source>
</reference>
<feature type="disulfide bond" evidence="2">
    <location>
        <begin position="65"/>
        <end position="93"/>
    </location>
</feature>
<dbReference type="RefSeq" id="WP_153348005.1">
    <property type="nucleotide sequence ID" value="NZ_WEGI01000015.1"/>
</dbReference>
<accession>A0A7K0DYV8</accession>
<feature type="active site" description="Nucleophile" evidence="1">
    <location>
        <position position="42"/>
    </location>
</feature>
<name>A0A7K0DYV8_9NOCA</name>
<sequence length="317" mass="32626">MSRVARLASLGALLASCLLGGPAGAGSADPIDGRTLVVLGDSYTTGGTWVDAMADKVAGRGDLSCAQLPDAWPGRLAAAAGLTEDGDVLDVSCQGASLTSGPGLSAVHETSRAAAAGAFGPRTAMVAIQLGLNDAWGEYGRARAASNPATVAGIDLFDCVIRPAGCGPEDAARGLVNDPADLTGPAYEARIRDVVTYVRYYAPAARIVLVGYPEIHVPGEDSVCFGILGLRVTQPRAAAYTEYLDRLDSAQRETARSLGVDFFDTRAATAGHGSCSDRPWVNGFADPTTDPIGIPFHPNASADEATARGLLSLLPQR</sequence>
<protein>
    <recommendedName>
        <fullName evidence="4">SGNH hydrolase-type esterase domain-containing protein</fullName>
    </recommendedName>
</protein>
<dbReference type="EMBL" id="WEGI01000015">
    <property type="protein sequence ID" value="MQY30707.1"/>
    <property type="molecule type" value="Genomic_DNA"/>
</dbReference>
<dbReference type="SUPFAM" id="SSF52266">
    <property type="entry name" value="SGNH hydrolase"/>
    <property type="match status" value="1"/>
</dbReference>